<keyword evidence="5" id="KW-1185">Reference proteome</keyword>
<dbReference type="eggNOG" id="COG2079">
    <property type="taxonomic scope" value="Bacteria"/>
</dbReference>
<dbReference type="PANTHER" id="PTHR16943:SF8">
    <property type="entry name" value="2-METHYLCITRATE DEHYDRATASE"/>
    <property type="match status" value="1"/>
</dbReference>
<dbReference type="HOGENOM" id="CLU_026574_2_0_11"/>
<evidence type="ECO:0000259" key="3">
    <source>
        <dbReference type="Pfam" id="PF19305"/>
    </source>
</evidence>
<name>S5SVW6_9CORY</name>
<dbReference type="InterPro" id="IPR045337">
    <property type="entry name" value="MmgE_PrpD_C"/>
</dbReference>
<dbReference type="EMBL" id="CP003924">
    <property type="protein sequence ID" value="AGS35364.1"/>
    <property type="molecule type" value="Genomic_DNA"/>
</dbReference>
<evidence type="ECO:0000313" key="5">
    <source>
        <dbReference type="Proteomes" id="UP000015388"/>
    </source>
</evidence>
<dbReference type="STRING" id="1224163.B841_09455"/>
<dbReference type="RefSeq" id="WP_020935297.1">
    <property type="nucleotide sequence ID" value="NC_021915.1"/>
</dbReference>
<reference evidence="4 5" key="1">
    <citation type="submission" date="2012-11" db="EMBL/GenBank/DDBJ databases">
        <title>The complete genome sequence of Corynebacterium maris Coryn-1 (=DSM 45190).</title>
        <authorList>
            <person name="Schaffert L."/>
            <person name="Albersmeier A."/>
            <person name="Kalinowski J."/>
            <person name="Ruckert C."/>
        </authorList>
    </citation>
    <scope>NUCLEOTIDE SEQUENCE [LARGE SCALE GENOMIC DNA]</scope>
    <source>
        <strain evidence="5">Coryn-1</strain>
    </source>
</reference>
<gene>
    <name evidence="4" type="ORF">B841_09455</name>
</gene>
<dbReference type="Gene3D" id="1.10.4100.10">
    <property type="entry name" value="2-methylcitrate dehydratase PrpD"/>
    <property type="match status" value="1"/>
</dbReference>
<feature type="domain" description="MmgE/PrpD N-terminal" evidence="2">
    <location>
        <begin position="23"/>
        <end position="248"/>
    </location>
</feature>
<dbReference type="InterPro" id="IPR042183">
    <property type="entry name" value="MmgE/PrpD_sf_1"/>
</dbReference>
<dbReference type="GO" id="GO:0016829">
    <property type="term" value="F:lyase activity"/>
    <property type="evidence" value="ECO:0007669"/>
    <property type="project" value="InterPro"/>
</dbReference>
<evidence type="ECO:0000259" key="2">
    <source>
        <dbReference type="Pfam" id="PF03972"/>
    </source>
</evidence>
<dbReference type="Pfam" id="PF19305">
    <property type="entry name" value="MmgE_PrpD_C"/>
    <property type="match status" value="1"/>
</dbReference>
<organism evidence="4 5">
    <name type="scientific">Corynebacterium maris DSM 45190</name>
    <dbReference type="NCBI Taxonomy" id="1224163"/>
    <lineage>
        <taxon>Bacteria</taxon>
        <taxon>Bacillati</taxon>
        <taxon>Actinomycetota</taxon>
        <taxon>Actinomycetes</taxon>
        <taxon>Mycobacteriales</taxon>
        <taxon>Corynebacteriaceae</taxon>
        <taxon>Corynebacterium</taxon>
    </lineage>
</organism>
<accession>S5SVW6</accession>
<dbReference type="KEGG" id="cmd:B841_09455"/>
<sequence>MTITAEQQSLQTSLSVVIERCRSLDHRSLSRRAETTARHSVLDWFGCAVSGASQLEAQRFLGALAPAEGQTGIVGTHRRLHWRDAVVVNGVNGHVLDFDDMLPAFSGHPSAAILPAVLAVAEHHDLGVNDLVTALIAGTELGVWVALQVLPGHYDAGWHATGTIGAFAAAAATAHLLDYSHEQWVTALDVAATQSAGLKAMFGTPAKPMHAGNAAQSGVMAARLATTMTSSGKALAGPSGFIANYSGAGSRSAAQVEDTWAIEGMLYKTYASCFMTQASVDAGRQFAAETGELGVETAPRITITASPKLADVCAIADPQTPTDTKFSLQATFALAASGHDMSREESFSTGNLHSEAYRDLLSRTRLIFDPDLSGSETCVVVHAELPAGGTWATRIDRGTPAADLSEREEQLHSKFTQLTAPHLGAPATRALAETILRGDGSVPELIVAASTLARRAPERT</sequence>
<dbReference type="InterPro" id="IPR042188">
    <property type="entry name" value="MmgE/PrpD_sf_2"/>
</dbReference>
<dbReference type="Gene3D" id="3.30.1330.120">
    <property type="entry name" value="2-methylcitrate dehydratase PrpD"/>
    <property type="match status" value="1"/>
</dbReference>
<dbReference type="InterPro" id="IPR005656">
    <property type="entry name" value="MmgE_PrpD"/>
</dbReference>
<dbReference type="OrthoDB" id="9797528at2"/>
<comment type="similarity">
    <text evidence="1">Belongs to the PrpD family.</text>
</comment>
<dbReference type="PATRIC" id="fig|1224163.3.peg.1902"/>
<feature type="domain" description="MmgE/PrpD C-terminal" evidence="3">
    <location>
        <begin position="270"/>
        <end position="429"/>
    </location>
</feature>
<dbReference type="Proteomes" id="UP000015388">
    <property type="component" value="Chromosome"/>
</dbReference>
<evidence type="ECO:0000256" key="1">
    <source>
        <dbReference type="ARBA" id="ARBA00006174"/>
    </source>
</evidence>
<dbReference type="InterPro" id="IPR036148">
    <property type="entry name" value="MmgE/PrpD_sf"/>
</dbReference>
<dbReference type="PANTHER" id="PTHR16943">
    <property type="entry name" value="2-METHYLCITRATE DEHYDRATASE-RELATED"/>
    <property type="match status" value="1"/>
</dbReference>
<dbReference type="SUPFAM" id="SSF103378">
    <property type="entry name" value="2-methylcitrate dehydratase PrpD"/>
    <property type="match status" value="1"/>
</dbReference>
<dbReference type="Pfam" id="PF03972">
    <property type="entry name" value="MmgE_PrpD_N"/>
    <property type="match status" value="1"/>
</dbReference>
<dbReference type="InterPro" id="IPR045336">
    <property type="entry name" value="MmgE_PrpD_N"/>
</dbReference>
<proteinExistence type="inferred from homology"/>
<protein>
    <submittedName>
        <fullName evidence="4">MmgE/PrpD family protein</fullName>
    </submittedName>
</protein>
<evidence type="ECO:0000313" key="4">
    <source>
        <dbReference type="EMBL" id="AGS35364.1"/>
    </source>
</evidence>
<dbReference type="AlphaFoldDB" id="S5SVW6"/>